<dbReference type="Proteomes" id="UP000182015">
    <property type="component" value="Unassembled WGS sequence"/>
</dbReference>
<protein>
    <recommendedName>
        <fullName evidence="1">Calcineurin-like phosphoesterase domain-containing protein</fullName>
    </recommendedName>
</protein>
<gene>
    <name evidence="2" type="ORF">A9Q68_10290</name>
</gene>
<feature type="domain" description="Calcineurin-like phosphoesterase" evidence="1">
    <location>
        <begin position="3"/>
        <end position="199"/>
    </location>
</feature>
<accession>A0A1L8MJZ3</accession>
<evidence type="ECO:0000313" key="2">
    <source>
        <dbReference type="EMBL" id="OJF71102.1"/>
    </source>
</evidence>
<evidence type="ECO:0000259" key="1">
    <source>
        <dbReference type="Pfam" id="PF00149"/>
    </source>
</evidence>
<comment type="caution">
    <text evidence="2">The sequence shown here is derived from an EMBL/GenBank/DDBJ whole genome shotgun (WGS) entry which is preliminary data.</text>
</comment>
<proteinExistence type="predicted"/>
<dbReference type="EMBL" id="LZDD01000005">
    <property type="protein sequence ID" value="OJF71102.1"/>
    <property type="molecule type" value="Genomic_DNA"/>
</dbReference>
<dbReference type="Gene3D" id="3.60.21.10">
    <property type="match status" value="1"/>
</dbReference>
<reference evidence="3" key="1">
    <citation type="submission" date="2016-06" db="EMBL/GenBank/DDBJ databases">
        <authorList>
            <person name="de Vries S.P.W."/>
            <person name="Hadjirin N.F."/>
            <person name="Lay E.M."/>
            <person name="Zadoks R.N."/>
            <person name="Peacock S.J."/>
            <person name="Parkhill J."/>
            <person name="Grant A.J."/>
            <person name="Mcdougall S."/>
            <person name="Holmes M.A."/>
        </authorList>
    </citation>
    <scope>NUCLEOTIDE SEQUENCE [LARGE SCALE GENOMIC DNA]</scope>
    <source>
        <strain evidence="3">NZ1587</strain>
    </source>
</reference>
<dbReference type="SUPFAM" id="SSF56300">
    <property type="entry name" value="Metallo-dependent phosphatases"/>
    <property type="match status" value="1"/>
</dbReference>
<dbReference type="AlphaFoldDB" id="A0A1L8MJZ3"/>
<dbReference type="InterPro" id="IPR029052">
    <property type="entry name" value="Metallo-depent_PP-like"/>
</dbReference>
<dbReference type="STRING" id="1856638.A9Q68_10290"/>
<dbReference type="InterPro" id="IPR004843">
    <property type="entry name" value="Calcineurin-like_PHP"/>
</dbReference>
<keyword evidence="3" id="KW-1185">Reference proteome</keyword>
<name>A0A1L8MJZ3_9STRE</name>
<dbReference type="RefSeq" id="WP_071794634.1">
    <property type="nucleotide sequence ID" value="NZ_LZDD01000005.1"/>
</dbReference>
<evidence type="ECO:0000313" key="3">
    <source>
        <dbReference type="Proteomes" id="UP000182015"/>
    </source>
</evidence>
<dbReference type="GO" id="GO:0016787">
    <property type="term" value="F:hydrolase activity"/>
    <property type="evidence" value="ECO:0007669"/>
    <property type="project" value="InterPro"/>
</dbReference>
<dbReference type="OrthoDB" id="2033705at2"/>
<dbReference type="Pfam" id="PF00149">
    <property type="entry name" value="Metallophos"/>
    <property type="match status" value="1"/>
</dbReference>
<organism evidence="2 3">
    <name type="scientific">Streptococcus bovimastitidis</name>
    <dbReference type="NCBI Taxonomy" id="1856638"/>
    <lineage>
        <taxon>Bacteria</taxon>
        <taxon>Bacillati</taxon>
        <taxon>Bacillota</taxon>
        <taxon>Bacilli</taxon>
        <taxon>Lactobacillales</taxon>
        <taxon>Streptococcaceae</taxon>
        <taxon>Streptococcus</taxon>
    </lineage>
</organism>
<sequence length="259" mass="29637">MTKTILVGDTHLKARLILPIVEKVISEQDCQRVIFLGDYVDWSGQENNIKLYAKDLTYLTEWKEKMLDRGLEVINLIGNHDIFYVINFQAPFSLKNKEAFLAVQDSLLDLDLQIAYKLGNYLVSHAGYNLLFDLDDWHLSPFDIDNNIHFKELVRFANAVGMKRGGGEMAGSPVWADFREIELIPNENIRLKQIVGHTPQTHININQSVISVDTFAVDKDFNIYGNGDLLIHDDQTNEITVIQSEWKTLETCEALKNLI</sequence>